<accession>A0A1L9W0D2</accession>
<dbReference type="OrthoDB" id="3350591at2759"/>
<dbReference type="Proteomes" id="UP000184300">
    <property type="component" value="Unassembled WGS sequence"/>
</dbReference>
<dbReference type="RefSeq" id="XP_022406261.1">
    <property type="nucleotide sequence ID" value="XM_022544036.1"/>
</dbReference>
<keyword evidence="3" id="KW-1185">Reference proteome</keyword>
<dbReference type="GeneID" id="34460297"/>
<name>A0A1L9W0D2_ASPGL</name>
<reference evidence="3" key="1">
    <citation type="journal article" date="2017" name="Genome Biol.">
        <title>Comparative genomics reveals high biological diversity and specific adaptations in the industrially and medically important fungal genus Aspergillus.</title>
        <authorList>
            <person name="de Vries R.P."/>
            <person name="Riley R."/>
            <person name="Wiebenga A."/>
            <person name="Aguilar-Osorio G."/>
            <person name="Amillis S."/>
            <person name="Uchima C.A."/>
            <person name="Anderluh G."/>
            <person name="Asadollahi M."/>
            <person name="Askin M."/>
            <person name="Barry K."/>
            <person name="Battaglia E."/>
            <person name="Bayram O."/>
            <person name="Benocci T."/>
            <person name="Braus-Stromeyer S.A."/>
            <person name="Caldana C."/>
            <person name="Canovas D."/>
            <person name="Cerqueira G.C."/>
            <person name="Chen F."/>
            <person name="Chen W."/>
            <person name="Choi C."/>
            <person name="Clum A."/>
            <person name="Dos Santos R.A."/>
            <person name="Damasio A.R."/>
            <person name="Diallinas G."/>
            <person name="Emri T."/>
            <person name="Fekete E."/>
            <person name="Flipphi M."/>
            <person name="Freyberg S."/>
            <person name="Gallo A."/>
            <person name="Gournas C."/>
            <person name="Habgood R."/>
            <person name="Hainaut M."/>
            <person name="Harispe M.L."/>
            <person name="Henrissat B."/>
            <person name="Hilden K.S."/>
            <person name="Hope R."/>
            <person name="Hossain A."/>
            <person name="Karabika E."/>
            <person name="Karaffa L."/>
            <person name="Karanyi Z."/>
            <person name="Krasevec N."/>
            <person name="Kuo A."/>
            <person name="Kusch H."/>
            <person name="LaButti K."/>
            <person name="Lagendijk E.L."/>
            <person name="Lapidus A."/>
            <person name="Levasseur A."/>
            <person name="Lindquist E."/>
            <person name="Lipzen A."/>
            <person name="Logrieco A.F."/>
            <person name="MacCabe A."/>
            <person name="Maekelae M.R."/>
            <person name="Malavazi I."/>
            <person name="Melin P."/>
            <person name="Meyer V."/>
            <person name="Mielnichuk N."/>
            <person name="Miskei M."/>
            <person name="Molnar A.P."/>
            <person name="Mule G."/>
            <person name="Ngan C.Y."/>
            <person name="Orejas M."/>
            <person name="Orosz E."/>
            <person name="Ouedraogo J.P."/>
            <person name="Overkamp K.M."/>
            <person name="Park H.-S."/>
            <person name="Perrone G."/>
            <person name="Piumi F."/>
            <person name="Punt P.J."/>
            <person name="Ram A.F."/>
            <person name="Ramon A."/>
            <person name="Rauscher S."/>
            <person name="Record E."/>
            <person name="Riano-Pachon D.M."/>
            <person name="Robert V."/>
            <person name="Roehrig J."/>
            <person name="Ruller R."/>
            <person name="Salamov A."/>
            <person name="Salih N.S."/>
            <person name="Samson R.A."/>
            <person name="Sandor E."/>
            <person name="Sanguinetti M."/>
            <person name="Schuetze T."/>
            <person name="Sepcic K."/>
            <person name="Shelest E."/>
            <person name="Sherlock G."/>
            <person name="Sophianopoulou V."/>
            <person name="Squina F.M."/>
            <person name="Sun H."/>
            <person name="Susca A."/>
            <person name="Todd R.B."/>
            <person name="Tsang A."/>
            <person name="Unkles S.E."/>
            <person name="van de Wiele N."/>
            <person name="van Rossen-Uffink D."/>
            <person name="Oliveira J.V."/>
            <person name="Vesth T.C."/>
            <person name="Visser J."/>
            <person name="Yu J.-H."/>
            <person name="Zhou M."/>
            <person name="Andersen M.R."/>
            <person name="Archer D.B."/>
            <person name="Baker S.E."/>
            <person name="Benoit I."/>
            <person name="Brakhage A.A."/>
            <person name="Braus G.H."/>
            <person name="Fischer R."/>
            <person name="Frisvad J.C."/>
            <person name="Goldman G.H."/>
            <person name="Houbraken J."/>
            <person name="Oakley B."/>
            <person name="Pocsi I."/>
            <person name="Scazzocchio C."/>
            <person name="Seiboth B."/>
            <person name="vanKuyk P.A."/>
            <person name="Wortman J."/>
            <person name="Dyer P.S."/>
            <person name="Grigoriev I.V."/>
        </authorList>
    </citation>
    <scope>NUCLEOTIDE SEQUENCE [LARGE SCALE GENOMIC DNA]</scope>
    <source>
        <strain evidence="3">CBS 516.65</strain>
    </source>
</reference>
<protein>
    <submittedName>
        <fullName evidence="2">Uncharacterized protein</fullName>
    </submittedName>
</protein>
<proteinExistence type="predicted"/>
<organism evidence="2 3">
    <name type="scientific">Aspergillus glaucus CBS 516.65</name>
    <dbReference type="NCBI Taxonomy" id="1160497"/>
    <lineage>
        <taxon>Eukaryota</taxon>
        <taxon>Fungi</taxon>
        <taxon>Dikarya</taxon>
        <taxon>Ascomycota</taxon>
        <taxon>Pezizomycotina</taxon>
        <taxon>Eurotiomycetes</taxon>
        <taxon>Eurotiomycetidae</taxon>
        <taxon>Eurotiales</taxon>
        <taxon>Aspergillaceae</taxon>
        <taxon>Aspergillus</taxon>
        <taxon>Aspergillus subgen. Aspergillus</taxon>
    </lineage>
</organism>
<feature type="region of interest" description="Disordered" evidence="1">
    <location>
        <begin position="1"/>
        <end position="35"/>
    </location>
</feature>
<feature type="compositionally biased region" description="Basic and acidic residues" evidence="1">
    <location>
        <begin position="11"/>
        <end position="20"/>
    </location>
</feature>
<dbReference type="EMBL" id="KV878888">
    <property type="protein sequence ID" value="OJJ89599.1"/>
    <property type="molecule type" value="Genomic_DNA"/>
</dbReference>
<evidence type="ECO:0000256" key="1">
    <source>
        <dbReference type="SAM" id="MobiDB-lite"/>
    </source>
</evidence>
<dbReference type="VEuPathDB" id="FungiDB:ASPGLDRAFT_31278"/>
<evidence type="ECO:0000313" key="3">
    <source>
        <dbReference type="Proteomes" id="UP000184300"/>
    </source>
</evidence>
<gene>
    <name evidence="2" type="ORF">ASPGLDRAFT_31278</name>
</gene>
<dbReference type="AlphaFoldDB" id="A0A1L9W0D2"/>
<evidence type="ECO:0000313" key="2">
    <source>
        <dbReference type="EMBL" id="OJJ89599.1"/>
    </source>
</evidence>
<sequence>MSTLNLPPYRNPEDSDKYDTKPLPPRFLYSLDDDNHSEQMKDHLEGLDYGNAPQPSGLSALHQLLPDSPEYLGLEEEPIEGPDKPGILIHSAAQWVMRPDECRWVYGQYKKAENEGITELGVWSMGRWREWMRLFGFVMSDKRFVQKARARGVAERAYRQMLMIEEYEHN</sequence>
<dbReference type="STRING" id="1160497.A0A1L9W0D2"/>